<feature type="region of interest" description="Disordered" evidence="1">
    <location>
        <begin position="142"/>
        <end position="170"/>
    </location>
</feature>
<dbReference type="PANTHER" id="PTHR31286">
    <property type="entry name" value="GLYCINE-RICH CELL WALL STRUCTURAL PROTEIN 1.8-LIKE"/>
    <property type="match status" value="1"/>
</dbReference>
<dbReference type="AlphaFoldDB" id="A0A445BDL8"/>
<dbReference type="PANTHER" id="PTHR31286:SF99">
    <property type="entry name" value="DUF4283 DOMAIN-CONTAINING PROTEIN"/>
    <property type="match status" value="1"/>
</dbReference>
<feature type="compositionally biased region" description="Polar residues" evidence="1">
    <location>
        <begin position="152"/>
        <end position="167"/>
    </location>
</feature>
<keyword evidence="3" id="KW-1185">Reference proteome</keyword>
<comment type="caution">
    <text evidence="2">The sequence shown here is derived from an EMBL/GenBank/DDBJ whole genome shotgun (WGS) entry which is preliminary data.</text>
</comment>
<feature type="compositionally biased region" description="Basic and acidic residues" evidence="1">
    <location>
        <begin position="142"/>
        <end position="151"/>
    </location>
</feature>
<proteinExistence type="predicted"/>
<evidence type="ECO:0008006" key="4">
    <source>
        <dbReference type="Google" id="ProtNLM"/>
    </source>
</evidence>
<organism evidence="2 3">
    <name type="scientific">Arachis hypogaea</name>
    <name type="common">Peanut</name>
    <dbReference type="NCBI Taxonomy" id="3818"/>
    <lineage>
        <taxon>Eukaryota</taxon>
        <taxon>Viridiplantae</taxon>
        <taxon>Streptophyta</taxon>
        <taxon>Embryophyta</taxon>
        <taxon>Tracheophyta</taxon>
        <taxon>Spermatophyta</taxon>
        <taxon>Magnoliopsida</taxon>
        <taxon>eudicotyledons</taxon>
        <taxon>Gunneridae</taxon>
        <taxon>Pentapetalae</taxon>
        <taxon>rosids</taxon>
        <taxon>fabids</taxon>
        <taxon>Fabales</taxon>
        <taxon>Fabaceae</taxon>
        <taxon>Papilionoideae</taxon>
        <taxon>50 kb inversion clade</taxon>
        <taxon>dalbergioids sensu lato</taxon>
        <taxon>Dalbergieae</taxon>
        <taxon>Pterocarpus clade</taxon>
        <taxon>Arachis</taxon>
    </lineage>
</organism>
<accession>A0A445BDL8</accession>
<name>A0A445BDL8_ARAHY</name>
<dbReference type="STRING" id="3818.A0A445BDL8"/>
<gene>
    <name evidence="2" type="ORF">Ahy_A09g041744</name>
</gene>
<dbReference type="InterPro" id="IPR040256">
    <property type="entry name" value="At4g02000-like"/>
</dbReference>
<evidence type="ECO:0000313" key="2">
    <source>
        <dbReference type="EMBL" id="RYR36785.1"/>
    </source>
</evidence>
<reference evidence="2 3" key="1">
    <citation type="submission" date="2019-01" db="EMBL/GenBank/DDBJ databases">
        <title>Sequencing of cultivated peanut Arachis hypogaea provides insights into genome evolution and oil improvement.</title>
        <authorList>
            <person name="Chen X."/>
        </authorList>
    </citation>
    <scope>NUCLEOTIDE SEQUENCE [LARGE SCALE GENOMIC DNA]</scope>
    <source>
        <strain evidence="3">cv. Fuhuasheng</strain>
        <tissue evidence="2">Leaves</tissue>
    </source>
</reference>
<evidence type="ECO:0000313" key="3">
    <source>
        <dbReference type="Proteomes" id="UP000289738"/>
    </source>
</evidence>
<sequence length="196" mass="22264">MKMILIMRIGGTTTQIKKVKRRNLLTHAPRFQFLEKSLRNGASRGNMRSSVGSILGHMLKIDGTTSIHSRGRFARICVEIDLAKKLIPRISVLGYVLNVEYEGLYQIYFSCGKYEQRSEQCTKLLEEQTDNQGSGATVVAATRDDHQKGKNQDPNNQHQRSYDQTPPNLGLWMMVKRPIKKKKGSTDHEFGEKIKG</sequence>
<dbReference type="Proteomes" id="UP000289738">
    <property type="component" value="Chromosome A09"/>
</dbReference>
<evidence type="ECO:0000256" key="1">
    <source>
        <dbReference type="SAM" id="MobiDB-lite"/>
    </source>
</evidence>
<protein>
    <recommendedName>
        <fullName evidence="4">DUF4283 domain-containing protein</fullName>
    </recommendedName>
</protein>
<dbReference type="EMBL" id="SDMP01000009">
    <property type="protein sequence ID" value="RYR36785.1"/>
    <property type="molecule type" value="Genomic_DNA"/>
</dbReference>